<evidence type="ECO:0000313" key="3">
    <source>
        <dbReference type="Proteomes" id="UP000309340"/>
    </source>
</evidence>
<feature type="region of interest" description="Disordered" evidence="1">
    <location>
        <begin position="1185"/>
        <end position="1204"/>
    </location>
</feature>
<dbReference type="SUPFAM" id="SSF55874">
    <property type="entry name" value="ATPase domain of HSP90 chaperone/DNA topoisomerase II/histidine kinase"/>
    <property type="match status" value="1"/>
</dbReference>
<dbReference type="InterPro" id="IPR036890">
    <property type="entry name" value="HATPase_C_sf"/>
</dbReference>
<accession>A0A4U0WLW3</accession>
<dbReference type="STRING" id="329884.A0A4U0WLW3"/>
<dbReference type="NCBIfam" id="NF047352">
    <property type="entry name" value="P_loop_sacsin"/>
    <property type="match status" value="1"/>
</dbReference>
<organism evidence="2 3">
    <name type="scientific">Friedmanniomyces simplex</name>
    <dbReference type="NCBI Taxonomy" id="329884"/>
    <lineage>
        <taxon>Eukaryota</taxon>
        <taxon>Fungi</taxon>
        <taxon>Dikarya</taxon>
        <taxon>Ascomycota</taxon>
        <taxon>Pezizomycotina</taxon>
        <taxon>Dothideomycetes</taxon>
        <taxon>Dothideomycetidae</taxon>
        <taxon>Mycosphaerellales</taxon>
        <taxon>Teratosphaeriaceae</taxon>
        <taxon>Friedmanniomyces</taxon>
    </lineage>
</organism>
<protein>
    <submittedName>
        <fullName evidence="2">Uncharacterized protein</fullName>
    </submittedName>
</protein>
<reference evidence="2 3" key="1">
    <citation type="submission" date="2017-03" db="EMBL/GenBank/DDBJ databases">
        <title>Genomes of endolithic fungi from Antarctica.</title>
        <authorList>
            <person name="Coleine C."/>
            <person name="Masonjones S."/>
            <person name="Stajich J.E."/>
        </authorList>
    </citation>
    <scope>NUCLEOTIDE SEQUENCE [LARGE SCALE GENOMIC DNA]</scope>
    <source>
        <strain evidence="2 3">CCFEE 5184</strain>
    </source>
</reference>
<dbReference type="OrthoDB" id="1262810at2759"/>
<evidence type="ECO:0000313" key="2">
    <source>
        <dbReference type="EMBL" id="TKA63588.1"/>
    </source>
</evidence>
<name>A0A4U0WLW3_9PEZI</name>
<dbReference type="Proteomes" id="UP000309340">
    <property type="component" value="Unassembled WGS sequence"/>
</dbReference>
<keyword evidence="3" id="KW-1185">Reference proteome</keyword>
<dbReference type="Gene3D" id="3.30.565.10">
    <property type="entry name" value="Histidine kinase-like ATPase, C-terminal domain"/>
    <property type="match status" value="1"/>
</dbReference>
<sequence>MDDLGEAKALIEQIRRAKQVDLVDGENENASDLENALKMLSEELYSTPTHFILELIQNADDNKYHAGTVPKLTMLYHELGYLWIGCNEVGFTASNVRAICRIHNSTKKVEDSKKGYIGDKGIGFKSVFTVADKVWIKSGALSFVFDTKKPLGMIAPEWADLPSPELVQERTVICLQIPKPADRLTVKQGLQELKPELVVFLRQLRSISVEIRASTNSLDSGISIRREESHVDGIRLTALEHVNKVPTSTVKAERLLVFQRTVARMPVEDKRPGVTETEILMAFPIDENHKAVVKNQDTFAFLPVRSYGLPFLLQADFILNAPRENILLGREWNTSLVNAAIDLFMSCVDAFNHTGLLKYAWPQYARSQGTSSGSVFNNFYTRLGDRIKLCKVLESRASTLEAPPTLQMMPAAFTDENDKPLIMKTGGAKMYASPLYSKDDMTALGVREMTSGNFCKLLEEYAIHNATGFHSRPDAWHSKVAEVLVRIGAANVRHINLIPLRGGKWVSGNNKPFFFADLDGSLMVPRGINIAMIASEAARDWARRKLYAELGAQNLDVSKVYQIIVEQHNKSGQALSRWMVDDVISHALFLFNAPSKPSFCDISGLLVAAEGTPSSRPGRELYMDVPGAPVRVSDLLGACADVKFISQRYLVCVSAEHTARWLSWLQKELEVNTLPRLRDLKQNPPITREFRWLVDKKQPSSTWLVLLRDHWDHYSVDLARYQDLSFERLSKVAPILAVSDPEHHNWIKLSALGLTANPTTRLYLDILSYLSGPQLSVFTPEDVKRIYTALRLRSTGDVETIKKAFRAANATLVFIPLPAPGRWISLDQARWNSPPCLSSVTPLRNTYPDLQPFFVRTLGVKDTTVEDVVSRLVDCRGRREQYNEIKSLLDYLSRSLATPKVPVSQTVIDRLLGSDVRILPVRMSAKETELRSASDQSWFYADTTRLREGFGGKLGLLDFDMIGSSIMMPLVKALGLQGRKLSNHAIEETVATGEQTLQPTLIDSLKAKAKYIQLLVPEQARVTTLARLTSLEVYSAESLLLKRRVELKGGAIYGEGGFGQIAKTEKDGKLMVHVSQALVRKGSLPPKFLVNWLSDIFAVPSDKQQHLKEILETDDDADIEEMLEKEGLMMEAPPPELVDAQNEDDAIVVCEDEPSALSFGEVNDDTSFANPLARKTRAPPVLPRSRFAQQSEPVSRRPDRGTSLVRGLANGHAIKTNGTSRDKGHIKTNGVSIFGGEGHSARSDLAVDREHIRAFEMESMHSALPRKASPDSGVVACGGRLALSNGGGLDLDEDEGDPHQLENGSQGELFVYKLLTAQLGAPAECWTSDVRTQHGLPKFRDFEAFYTDFTVDDRDTCDRITQWLLNAGHIEAKRYAGKDITYRIEVKTTNGKREEPFSMSINQYNQARQCHISDSNVYVILRVYNVTGTAGVCAYVDPHGQELERKLSFEPVKYRVQPYR</sequence>
<dbReference type="EMBL" id="NAJQ01000927">
    <property type="protein sequence ID" value="TKA63588.1"/>
    <property type="molecule type" value="Genomic_DNA"/>
</dbReference>
<gene>
    <name evidence="2" type="ORF">B0A55_10316</name>
</gene>
<evidence type="ECO:0000256" key="1">
    <source>
        <dbReference type="SAM" id="MobiDB-lite"/>
    </source>
</evidence>
<dbReference type="PANTHER" id="PTHR32387">
    <property type="entry name" value="WU:FJ29H11"/>
    <property type="match status" value="1"/>
</dbReference>
<comment type="caution">
    <text evidence="2">The sequence shown here is derived from an EMBL/GenBank/DDBJ whole genome shotgun (WGS) entry which is preliminary data.</text>
</comment>
<proteinExistence type="predicted"/>
<dbReference type="PANTHER" id="PTHR32387:SF0">
    <property type="entry name" value="PROTEIN NO VEIN"/>
    <property type="match status" value="1"/>
</dbReference>
<dbReference type="InterPro" id="IPR052957">
    <property type="entry name" value="Auxin_embryo_med"/>
</dbReference>